<protein>
    <submittedName>
        <fullName evidence="3">Peptidase family M1</fullName>
    </submittedName>
</protein>
<dbReference type="GO" id="GO:0042277">
    <property type="term" value="F:peptide binding"/>
    <property type="evidence" value="ECO:0007669"/>
    <property type="project" value="TreeGrafter"/>
</dbReference>
<feature type="transmembrane region" description="Helical" evidence="1">
    <location>
        <begin position="358"/>
        <end position="379"/>
    </location>
</feature>
<dbReference type="InterPro" id="IPR050344">
    <property type="entry name" value="Peptidase_M1_aminopeptidases"/>
</dbReference>
<dbReference type="RefSeq" id="WP_159455996.1">
    <property type="nucleotide sequence ID" value="NZ_FUWZ01000002.1"/>
</dbReference>
<feature type="transmembrane region" description="Helical" evidence="1">
    <location>
        <begin position="510"/>
        <end position="534"/>
    </location>
</feature>
<sequence length="1044" mass="116731">MNAVFLFDVLRSFKSVATYAATALLLLSGIFAGYHFNLYAGEGVGPNAPYSIGFILGILSLSVIFIATVCASALLFREWDNRFDTLLFSTPLSKGRYLSGRLLALYAFTATGFLWITIGFAAGQYLRTGSVVALHYYGYAYILFGGTNSLFVCSVLFFLAWQTKNKLMMALGGLLLYILYMVALLFSGAPFMAQVSPQSLSAQQISALADPFGLSAYFYMSRDFTVIQRKTQLVPLSGYLLINRIGTVVLSALLIVIGYKRFSYTFRRPPKVSTVPYAGSCTTSTYAPAATEHNLRTRAHAIWSFTRMDIRQTLKSIPFAASVALLLFYMGMEFFGAVESGIRLPQQFASSGLLAGTILKNFHLPGVILLVYFIQELYWKSSIVRLAPLEQTTIHGAVKLWGHWCSCLLLLSGYTGILILQAILFQLAYGYPHIDGAAYGGIVLFNTCPLLLLAALLLLLHQWARHYYIALGLCMLTALIPAGPLSRYVLTTPLLRFLTGYSGAYSDFNGYGSYTLFFAQRLLFGACVVALLWLVRDLSKGRRWGLAAVLLGIGAFSAVSLMKAYHPRDDKTQQAAAARYEKQYRHYQSIPQPVITAVTTQIHLYPAQQRYRITGSYVIKNKASVPINKVLLNFDEAPDIVQADYISAADTIPILPHVTELALKRPLASGDSAAIHFELSYHWSAINGHQPFNAIIENGSFMRLSRYYPGIGYQADRELTDTLLRQQYALGAATAVPKLEDTVRAPQDFIRLDMVISTDSSQTAIGTGELTSQWKAGGRNYFRYQPPVPVPFRFAVSSARYRIQRERHNGVDIVVCYHPRHAENVTRLITGARQTLDYCRENFGPYPFSSITFAEVSSFTRGFAGTAYPGVIYMTEDMLFHARVGADGQQDVVHEIAAHELSHQWWGNSQIDPDYREGAVMLTETLAMYTEMMLYKKKYGKEKMRERLKIHQQIYEAEKGLTINQPLYKVSGQNTHIAYSKGALVMVALSELIGEEKVNLALRRLLQQHRYPLPKPVSTDLIQLFLAVSETSYHTQIRKMFMEI</sequence>
<reference evidence="4" key="1">
    <citation type="submission" date="2017-02" db="EMBL/GenBank/DDBJ databases">
        <authorList>
            <person name="Varghese N."/>
            <person name="Submissions S."/>
        </authorList>
    </citation>
    <scope>NUCLEOTIDE SEQUENCE [LARGE SCALE GENOMIC DNA]</scope>
    <source>
        <strain evidence="4">DSM 22224</strain>
    </source>
</reference>
<dbReference type="AlphaFoldDB" id="A0A1T4QRE2"/>
<feature type="transmembrane region" description="Helical" evidence="1">
    <location>
        <begin position="239"/>
        <end position="259"/>
    </location>
</feature>
<dbReference type="GO" id="GO:0008270">
    <property type="term" value="F:zinc ion binding"/>
    <property type="evidence" value="ECO:0007669"/>
    <property type="project" value="InterPro"/>
</dbReference>
<accession>A0A1T4QRE2</accession>
<feature type="transmembrane region" description="Helical" evidence="1">
    <location>
        <begin position="467"/>
        <end position="490"/>
    </location>
</feature>
<feature type="domain" description="Peptidase M1 membrane alanine aminopeptidase" evidence="2">
    <location>
        <begin position="833"/>
        <end position="1012"/>
    </location>
</feature>
<feature type="transmembrane region" description="Helical" evidence="1">
    <location>
        <begin position="16"/>
        <end position="36"/>
    </location>
</feature>
<dbReference type="Proteomes" id="UP000190367">
    <property type="component" value="Unassembled WGS sequence"/>
</dbReference>
<feature type="transmembrane region" description="Helical" evidence="1">
    <location>
        <begin position="48"/>
        <end position="76"/>
    </location>
</feature>
<dbReference type="InterPro" id="IPR027268">
    <property type="entry name" value="Peptidase_M4/M1_CTD_sf"/>
</dbReference>
<dbReference type="GO" id="GO:0005737">
    <property type="term" value="C:cytoplasm"/>
    <property type="evidence" value="ECO:0007669"/>
    <property type="project" value="TreeGrafter"/>
</dbReference>
<dbReference type="InterPro" id="IPR014782">
    <property type="entry name" value="Peptidase_M1_dom"/>
</dbReference>
<dbReference type="STRING" id="634771.SAMN04488128_102541"/>
<evidence type="ECO:0000256" key="1">
    <source>
        <dbReference type="SAM" id="Phobius"/>
    </source>
</evidence>
<dbReference type="EMBL" id="FUWZ01000002">
    <property type="protein sequence ID" value="SKA06236.1"/>
    <property type="molecule type" value="Genomic_DNA"/>
</dbReference>
<feature type="transmembrane region" description="Helical" evidence="1">
    <location>
        <begin position="103"/>
        <end position="126"/>
    </location>
</feature>
<keyword evidence="1" id="KW-0812">Transmembrane</keyword>
<dbReference type="GO" id="GO:0043171">
    <property type="term" value="P:peptide catabolic process"/>
    <property type="evidence" value="ECO:0007669"/>
    <property type="project" value="TreeGrafter"/>
</dbReference>
<dbReference type="SUPFAM" id="SSF55486">
    <property type="entry name" value="Metalloproteases ('zincins'), catalytic domain"/>
    <property type="match status" value="1"/>
</dbReference>
<dbReference type="PANTHER" id="PTHR11533">
    <property type="entry name" value="PROTEASE M1 ZINC METALLOPROTEASE"/>
    <property type="match status" value="1"/>
</dbReference>
<gene>
    <name evidence="3" type="ORF">SAMN04488128_102541</name>
</gene>
<evidence type="ECO:0000259" key="2">
    <source>
        <dbReference type="Pfam" id="PF01433"/>
    </source>
</evidence>
<proteinExistence type="predicted"/>
<name>A0A1T4QRE2_9BACT</name>
<dbReference type="GO" id="GO:0070006">
    <property type="term" value="F:metalloaminopeptidase activity"/>
    <property type="evidence" value="ECO:0007669"/>
    <property type="project" value="TreeGrafter"/>
</dbReference>
<feature type="transmembrane region" description="Helical" evidence="1">
    <location>
        <begin position="400"/>
        <end position="425"/>
    </location>
</feature>
<dbReference type="Pfam" id="PF01433">
    <property type="entry name" value="Peptidase_M1"/>
    <property type="match status" value="1"/>
</dbReference>
<feature type="transmembrane region" description="Helical" evidence="1">
    <location>
        <begin position="138"/>
        <end position="161"/>
    </location>
</feature>
<feature type="transmembrane region" description="Helical" evidence="1">
    <location>
        <begin position="173"/>
        <end position="193"/>
    </location>
</feature>
<feature type="transmembrane region" description="Helical" evidence="1">
    <location>
        <begin position="546"/>
        <end position="565"/>
    </location>
</feature>
<dbReference type="PANTHER" id="PTHR11533:SF174">
    <property type="entry name" value="PUROMYCIN-SENSITIVE AMINOPEPTIDASE-RELATED"/>
    <property type="match status" value="1"/>
</dbReference>
<dbReference type="OrthoDB" id="100605at2"/>
<dbReference type="GO" id="GO:0005615">
    <property type="term" value="C:extracellular space"/>
    <property type="evidence" value="ECO:0007669"/>
    <property type="project" value="TreeGrafter"/>
</dbReference>
<organism evidence="3 4">
    <name type="scientific">Chitinophaga eiseniae</name>
    <dbReference type="NCBI Taxonomy" id="634771"/>
    <lineage>
        <taxon>Bacteria</taxon>
        <taxon>Pseudomonadati</taxon>
        <taxon>Bacteroidota</taxon>
        <taxon>Chitinophagia</taxon>
        <taxon>Chitinophagales</taxon>
        <taxon>Chitinophagaceae</taxon>
        <taxon>Chitinophaga</taxon>
    </lineage>
</organism>
<evidence type="ECO:0000313" key="3">
    <source>
        <dbReference type="EMBL" id="SKA06236.1"/>
    </source>
</evidence>
<keyword evidence="1" id="KW-0472">Membrane</keyword>
<dbReference type="GO" id="GO:0016020">
    <property type="term" value="C:membrane"/>
    <property type="evidence" value="ECO:0007669"/>
    <property type="project" value="TreeGrafter"/>
</dbReference>
<feature type="transmembrane region" description="Helical" evidence="1">
    <location>
        <begin position="317"/>
        <end position="338"/>
    </location>
</feature>
<feature type="transmembrane region" description="Helical" evidence="1">
    <location>
        <begin position="437"/>
        <end position="460"/>
    </location>
</feature>
<keyword evidence="4" id="KW-1185">Reference proteome</keyword>
<dbReference type="Gene3D" id="1.10.390.10">
    <property type="entry name" value="Neutral Protease Domain 2"/>
    <property type="match status" value="1"/>
</dbReference>
<keyword evidence="1" id="KW-1133">Transmembrane helix</keyword>
<evidence type="ECO:0000313" key="4">
    <source>
        <dbReference type="Proteomes" id="UP000190367"/>
    </source>
</evidence>